<dbReference type="InterPro" id="IPR035965">
    <property type="entry name" value="PAS-like_dom_sf"/>
</dbReference>
<dbReference type="Pfam" id="PF08448">
    <property type="entry name" value="PAS_4"/>
    <property type="match status" value="1"/>
</dbReference>
<dbReference type="PROSITE" id="PS50109">
    <property type="entry name" value="HIS_KIN"/>
    <property type="match status" value="1"/>
</dbReference>
<feature type="transmembrane region" description="Helical" evidence="10">
    <location>
        <begin position="194"/>
        <end position="211"/>
    </location>
</feature>
<keyword evidence="4" id="KW-0597">Phosphoprotein</keyword>
<comment type="subcellular location">
    <subcellularLocation>
        <location evidence="2">Cell membrane</location>
    </subcellularLocation>
</comment>
<dbReference type="FunFam" id="3.30.565.10:FF:000006">
    <property type="entry name" value="Sensor histidine kinase WalK"/>
    <property type="match status" value="1"/>
</dbReference>
<feature type="transmembrane region" description="Helical" evidence="10">
    <location>
        <begin position="255"/>
        <end position="272"/>
    </location>
</feature>
<feature type="transmembrane region" description="Helical" evidence="10">
    <location>
        <begin position="7"/>
        <end position="25"/>
    </location>
</feature>
<dbReference type="InterPro" id="IPR013656">
    <property type="entry name" value="PAS_4"/>
</dbReference>
<evidence type="ECO:0000256" key="2">
    <source>
        <dbReference type="ARBA" id="ARBA00004236"/>
    </source>
</evidence>
<dbReference type="InterPro" id="IPR003661">
    <property type="entry name" value="HisK_dim/P_dom"/>
</dbReference>
<dbReference type="Pfam" id="PF02518">
    <property type="entry name" value="HATPase_c"/>
    <property type="match status" value="1"/>
</dbReference>
<dbReference type="InterPro" id="IPR050351">
    <property type="entry name" value="BphY/WalK/GraS-like"/>
</dbReference>
<keyword evidence="10" id="KW-0472">Membrane</keyword>
<proteinExistence type="predicted"/>
<comment type="catalytic activity">
    <reaction evidence="1">
        <text>ATP + protein L-histidine = ADP + protein N-phospho-L-histidine.</text>
        <dbReference type="EC" id="2.7.13.3"/>
    </reaction>
</comment>
<evidence type="ECO:0000256" key="4">
    <source>
        <dbReference type="ARBA" id="ARBA00022553"/>
    </source>
</evidence>
<evidence type="ECO:0000256" key="7">
    <source>
        <dbReference type="ARBA" id="ARBA00023012"/>
    </source>
</evidence>
<feature type="transmembrane region" description="Helical" evidence="10">
    <location>
        <begin position="81"/>
        <end position="101"/>
    </location>
</feature>
<dbReference type="InterPro" id="IPR005467">
    <property type="entry name" value="His_kinase_dom"/>
</dbReference>
<dbReference type="CDD" id="cd00075">
    <property type="entry name" value="HATPase"/>
    <property type="match status" value="1"/>
</dbReference>
<gene>
    <name evidence="12" type="ORF">SAMN06264365_102117</name>
</gene>
<keyword evidence="10" id="KW-1133">Transmembrane helix</keyword>
<feature type="transmembrane region" description="Helical" evidence="10">
    <location>
        <begin position="223"/>
        <end position="248"/>
    </location>
</feature>
<dbReference type="SMART" id="SM00387">
    <property type="entry name" value="HATPase_c"/>
    <property type="match status" value="1"/>
</dbReference>
<dbReference type="Gene3D" id="3.30.450.20">
    <property type="entry name" value="PAS domain"/>
    <property type="match status" value="1"/>
</dbReference>
<evidence type="ECO:0000256" key="5">
    <source>
        <dbReference type="ARBA" id="ARBA00022679"/>
    </source>
</evidence>
<evidence type="ECO:0000256" key="10">
    <source>
        <dbReference type="SAM" id="Phobius"/>
    </source>
</evidence>
<evidence type="ECO:0000259" key="11">
    <source>
        <dbReference type="PROSITE" id="PS50109"/>
    </source>
</evidence>
<feature type="domain" description="Histidine kinase" evidence="11">
    <location>
        <begin position="466"/>
        <end position="687"/>
    </location>
</feature>
<name>A0A238W387_9ACTN</name>
<dbReference type="GO" id="GO:0005886">
    <property type="term" value="C:plasma membrane"/>
    <property type="evidence" value="ECO:0007669"/>
    <property type="project" value="UniProtKB-SubCell"/>
</dbReference>
<feature type="transmembrane region" description="Helical" evidence="10">
    <location>
        <begin position="163"/>
        <end position="182"/>
    </location>
</feature>
<evidence type="ECO:0000256" key="9">
    <source>
        <dbReference type="SAM" id="MobiDB-lite"/>
    </source>
</evidence>
<dbReference type="RefSeq" id="WP_089291971.1">
    <property type="nucleotide sequence ID" value="NZ_BOMU01000031.1"/>
</dbReference>
<dbReference type="GO" id="GO:0000156">
    <property type="term" value="F:phosphorelay response regulator activity"/>
    <property type="evidence" value="ECO:0007669"/>
    <property type="project" value="TreeGrafter"/>
</dbReference>
<dbReference type="Gene3D" id="3.30.565.10">
    <property type="entry name" value="Histidine kinase-like ATPase, C-terminal domain"/>
    <property type="match status" value="1"/>
</dbReference>
<accession>A0A238W387</accession>
<dbReference type="PRINTS" id="PR00344">
    <property type="entry name" value="BCTRLSENSOR"/>
</dbReference>
<feature type="transmembrane region" description="Helical" evidence="10">
    <location>
        <begin position="122"/>
        <end position="143"/>
    </location>
</feature>
<evidence type="ECO:0000256" key="6">
    <source>
        <dbReference type="ARBA" id="ARBA00022777"/>
    </source>
</evidence>
<sequence length="719" mass="76558">MNYRRSLARTALFALVYVAAVLIGWQTVLGPIGTGLMWPAGVAAVWFCAQRRARARWADFVALPLALTLTVQATHSASPTAALAFGVTSVLQALIFCWLLSYWRPNLWGAGGTEPMRSPTDLWGLLGAALGASLCGAAVGVISEQLFDVSPDWSNFPLYLTRYTASILVVGSAGVFLGSAVTTFRLHYGSVGGWWWHCLATLLNTPLWRIGEYTGIVVVSTGAYLIGFGTTAQLPLTFVLLSLTVLVATRLSTPFVLLHNTVMAAIAVQYTIRGKGPFSYVTDLQTQTILVQIFLALVMVVGLALALGRDERNTLMAELAVERAELAEEQQRAAAHADLLATIIDSMAGGLAVVEPDGQLSLRNPAFTKLLSGFEHQATDPVFGLFRLDGTRYSEEEIAHLRAHICEEAQDLDVLVRSPDMKEGRIVQITATPLPHRDGTRSAVVILHDVTDERRHRDELANFAGVVAHDLLNPLSSVDGWTTVALAALSDLPPHPNLDQAIADLTRSTRASERMRGLIDDLLAYTTARDAAVAPATVDLGAVVADIAEARTDAAVGGEKPAPRFTIGELPPVEADPVLLRQLLDNLIGNAIKYTAAEITPTLTITGHQDGDMVEICIADNGIGIPAGQHDAIFGNFHRAHTGGGYQGTGLGLAICKRIVERHNGTITAADNPGGGSCFTVTLPAAVTVTLPLPDAHPGAATVTPLRAAGRPSPPGRRL</sequence>
<dbReference type="PANTHER" id="PTHR42878:SF15">
    <property type="entry name" value="BACTERIOPHYTOCHROME"/>
    <property type="match status" value="1"/>
</dbReference>
<dbReference type="AlphaFoldDB" id="A0A238W387"/>
<dbReference type="EMBL" id="FZNR01000002">
    <property type="protein sequence ID" value="SNR40867.1"/>
    <property type="molecule type" value="Genomic_DNA"/>
</dbReference>
<evidence type="ECO:0000256" key="8">
    <source>
        <dbReference type="ARBA" id="ARBA00039401"/>
    </source>
</evidence>
<dbReference type="GO" id="GO:0030295">
    <property type="term" value="F:protein kinase activator activity"/>
    <property type="evidence" value="ECO:0007669"/>
    <property type="project" value="TreeGrafter"/>
</dbReference>
<evidence type="ECO:0000313" key="12">
    <source>
        <dbReference type="EMBL" id="SNR40867.1"/>
    </source>
</evidence>
<evidence type="ECO:0000256" key="3">
    <source>
        <dbReference type="ARBA" id="ARBA00012438"/>
    </source>
</evidence>
<dbReference type="SUPFAM" id="SSF55874">
    <property type="entry name" value="ATPase domain of HSP90 chaperone/DNA topoisomerase II/histidine kinase"/>
    <property type="match status" value="1"/>
</dbReference>
<feature type="transmembrane region" description="Helical" evidence="10">
    <location>
        <begin position="284"/>
        <end position="307"/>
    </location>
</feature>
<evidence type="ECO:0000256" key="1">
    <source>
        <dbReference type="ARBA" id="ARBA00000085"/>
    </source>
</evidence>
<keyword evidence="5" id="KW-0808">Transferase</keyword>
<dbReference type="GO" id="GO:0000155">
    <property type="term" value="F:phosphorelay sensor kinase activity"/>
    <property type="evidence" value="ECO:0007669"/>
    <property type="project" value="InterPro"/>
</dbReference>
<feature type="region of interest" description="Disordered" evidence="9">
    <location>
        <begin position="698"/>
        <end position="719"/>
    </location>
</feature>
<dbReference type="InterPro" id="IPR004358">
    <property type="entry name" value="Sig_transdc_His_kin-like_C"/>
</dbReference>
<evidence type="ECO:0000313" key="13">
    <source>
        <dbReference type="Proteomes" id="UP000198415"/>
    </source>
</evidence>
<keyword evidence="6 12" id="KW-0418">Kinase</keyword>
<dbReference type="SUPFAM" id="SSF47384">
    <property type="entry name" value="Homodimeric domain of signal transducing histidine kinase"/>
    <property type="match status" value="1"/>
</dbReference>
<keyword evidence="10" id="KW-0812">Transmembrane</keyword>
<reference evidence="12 13" key="1">
    <citation type="submission" date="2017-06" db="EMBL/GenBank/DDBJ databases">
        <authorList>
            <person name="Kim H.J."/>
            <person name="Triplett B.A."/>
        </authorList>
    </citation>
    <scope>NUCLEOTIDE SEQUENCE [LARGE SCALE GENOMIC DNA]</scope>
    <source>
        <strain evidence="12 13">DSM 43151</strain>
    </source>
</reference>
<dbReference type="SMART" id="SM00388">
    <property type="entry name" value="HisKA"/>
    <property type="match status" value="1"/>
</dbReference>
<dbReference type="SUPFAM" id="SSF55785">
    <property type="entry name" value="PYP-like sensor domain (PAS domain)"/>
    <property type="match status" value="1"/>
</dbReference>
<dbReference type="EC" id="2.7.13.3" evidence="3"/>
<dbReference type="GO" id="GO:0007234">
    <property type="term" value="P:osmosensory signaling via phosphorelay pathway"/>
    <property type="evidence" value="ECO:0007669"/>
    <property type="project" value="TreeGrafter"/>
</dbReference>
<dbReference type="InterPro" id="IPR036890">
    <property type="entry name" value="HATPase_C_sf"/>
</dbReference>
<keyword evidence="7" id="KW-0902">Two-component regulatory system</keyword>
<dbReference type="CDD" id="cd00082">
    <property type="entry name" value="HisKA"/>
    <property type="match status" value="1"/>
</dbReference>
<dbReference type="PANTHER" id="PTHR42878">
    <property type="entry name" value="TWO-COMPONENT HISTIDINE KINASE"/>
    <property type="match status" value="1"/>
</dbReference>
<dbReference type="Gene3D" id="1.10.287.130">
    <property type="match status" value="1"/>
</dbReference>
<dbReference type="OrthoDB" id="5241402at2"/>
<dbReference type="InterPro" id="IPR003594">
    <property type="entry name" value="HATPase_dom"/>
</dbReference>
<dbReference type="InterPro" id="IPR036097">
    <property type="entry name" value="HisK_dim/P_sf"/>
</dbReference>
<protein>
    <recommendedName>
        <fullName evidence="8">Sensor-like histidine kinase SenX3</fullName>
        <ecNumber evidence="3">2.7.13.3</ecNumber>
    </recommendedName>
</protein>
<keyword evidence="13" id="KW-1185">Reference proteome</keyword>
<dbReference type="Proteomes" id="UP000198415">
    <property type="component" value="Unassembled WGS sequence"/>
</dbReference>
<organism evidence="12 13">
    <name type="scientific">Actinoplanes regularis</name>
    <dbReference type="NCBI Taxonomy" id="52697"/>
    <lineage>
        <taxon>Bacteria</taxon>
        <taxon>Bacillati</taxon>
        <taxon>Actinomycetota</taxon>
        <taxon>Actinomycetes</taxon>
        <taxon>Micromonosporales</taxon>
        <taxon>Micromonosporaceae</taxon>
        <taxon>Actinoplanes</taxon>
    </lineage>
</organism>